<keyword evidence="6" id="KW-0418">Kinase</keyword>
<dbReference type="FunFam" id="1.10.510.10:FF:000008">
    <property type="entry name" value="Non-specific serine/threonine protein kinase"/>
    <property type="match status" value="1"/>
</dbReference>
<dbReference type="SMART" id="SM00220">
    <property type="entry name" value="S_TKc"/>
    <property type="match status" value="1"/>
</dbReference>
<accession>A0A914D418</accession>
<dbReference type="WBParaSite" id="ACRNAN_scaffold1812.g26169.t1">
    <property type="protein sequence ID" value="ACRNAN_scaffold1812.g26169.t1"/>
    <property type="gene ID" value="ACRNAN_scaffold1812.g26169"/>
</dbReference>
<reference evidence="13" key="1">
    <citation type="submission" date="2022-11" db="UniProtKB">
        <authorList>
            <consortium name="WormBaseParasite"/>
        </authorList>
    </citation>
    <scope>IDENTIFICATION</scope>
</reference>
<keyword evidence="2 9" id="KW-0723">Serine/threonine-protein kinase</keyword>
<sequence length="462" mass="53458">MPILTEMNGMNGNKVLCRMLISDDKKHLSFQISNRDGSTVQRTFIDFERLYDNVKTILPQTLDKPPKKKLLLAEAKLAEKRKIWVENFSTYLIGRHADNYEVQSFFGPLISNGDEDGVNLGPSERKSMRPDDFDFVKTIGKGTFGRVFLVRHRATRQVYAMKVLGKEHIKMRNEVKHVMAERNVLKSNINHPFLVSLHYSFQTKDKLYFVLDFLNGGELFTHLQREKNFTEPRARFYAAEIASALGYLHQNNIIYRDLKPENLLLDRYGHVVLTDFGLCKEGIKLKDKTDTFCGTPEYLAPEVILKKPYDRTVDWWCLGSVLYEMLFGLPPFYSKNQNEMYERIVHQPLVISSMASAASRDILSQLLQKNSAERLGSRLDFEEIRDHAFFLSINWEKLLRREIKPQYVPKLKNDIDDTYISDEFKRQPINPGSLVPGPNNALNVDKDFVGFTFVQPSALEVK</sequence>
<comment type="similarity">
    <text evidence="1">Belongs to the protein kinase superfamily. AGC Ser/Thr protein kinase family.</text>
</comment>
<evidence type="ECO:0000256" key="1">
    <source>
        <dbReference type="ARBA" id="ARBA00009903"/>
    </source>
</evidence>
<dbReference type="GO" id="GO:0005524">
    <property type="term" value="F:ATP binding"/>
    <property type="evidence" value="ECO:0007669"/>
    <property type="project" value="UniProtKB-UniRule"/>
</dbReference>
<dbReference type="SMART" id="SM00133">
    <property type="entry name" value="S_TK_X"/>
    <property type="match status" value="1"/>
</dbReference>
<dbReference type="GO" id="GO:0035091">
    <property type="term" value="F:phosphatidylinositol binding"/>
    <property type="evidence" value="ECO:0007669"/>
    <property type="project" value="InterPro"/>
</dbReference>
<dbReference type="PROSITE" id="PS00108">
    <property type="entry name" value="PROTEIN_KINASE_ST"/>
    <property type="match status" value="1"/>
</dbReference>
<evidence type="ECO:0000259" key="11">
    <source>
        <dbReference type="PROSITE" id="PS51285"/>
    </source>
</evidence>
<dbReference type="Gene3D" id="1.10.510.10">
    <property type="entry name" value="Transferase(Phosphotransferase) domain 1"/>
    <property type="match status" value="1"/>
</dbReference>
<evidence type="ECO:0000256" key="6">
    <source>
        <dbReference type="ARBA" id="ARBA00022777"/>
    </source>
</evidence>
<evidence type="ECO:0000256" key="8">
    <source>
        <dbReference type="PROSITE-ProRule" id="PRU10141"/>
    </source>
</evidence>
<dbReference type="InterPro" id="IPR000719">
    <property type="entry name" value="Prot_kinase_dom"/>
</dbReference>
<dbReference type="FunFam" id="3.30.200.20:FF:000537">
    <property type="entry name" value="Non-specific serine/threonine protein kinase"/>
    <property type="match status" value="1"/>
</dbReference>
<name>A0A914D418_9BILA</name>
<evidence type="ECO:0000256" key="4">
    <source>
        <dbReference type="ARBA" id="ARBA00022679"/>
    </source>
</evidence>
<dbReference type="InterPro" id="IPR000961">
    <property type="entry name" value="AGC-kinase_C"/>
</dbReference>
<evidence type="ECO:0000256" key="9">
    <source>
        <dbReference type="RuleBase" id="RU000304"/>
    </source>
</evidence>
<dbReference type="PANTHER" id="PTHR24351">
    <property type="entry name" value="RIBOSOMAL PROTEIN S6 KINASE"/>
    <property type="match status" value="1"/>
</dbReference>
<dbReference type="SUPFAM" id="SSF64268">
    <property type="entry name" value="PX domain"/>
    <property type="match status" value="1"/>
</dbReference>
<evidence type="ECO:0000313" key="13">
    <source>
        <dbReference type="WBParaSite" id="ACRNAN_scaffold1812.g26169.t1"/>
    </source>
</evidence>
<dbReference type="PROSITE" id="PS51285">
    <property type="entry name" value="AGC_KINASE_CTER"/>
    <property type="match status" value="1"/>
</dbReference>
<dbReference type="GO" id="GO:0004674">
    <property type="term" value="F:protein serine/threonine kinase activity"/>
    <property type="evidence" value="ECO:0007669"/>
    <property type="project" value="UniProtKB-KW"/>
</dbReference>
<evidence type="ECO:0000313" key="12">
    <source>
        <dbReference type="Proteomes" id="UP000887540"/>
    </source>
</evidence>
<evidence type="ECO:0000256" key="2">
    <source>
        <dbReference type="ARBA" id="ARBA00022527"/>
    </source>
</evidence>
<keyword evidence="5 8" id="KW-0547">Nucleotide-binding</keyword>
<evidence type="ECO:0000256" key="3">
    <source>
        <dbReference type="ARBA" id="ARBA00022553"/>
    </source>
</evidence>
<evidence type="ECO:0000256" key="5">
    <source>
        <dbReference type="ARBA" id="ARBA00022741"/>
    </source>
</evidence>
<evidence type="ECO:0000259" key="10">
    <source>
        <dbReference type="PROSITE" id="PS50011"/>
    </source>
</evidence>
<dbReference type="InterPro" id="IPR011009">
    <property type="entry name" value="Kinase-like_dom_sf"/>
</dbReference>
<dbReference type="Proteomes" id="UP000887540">
    <property type="component" value="Unplaced"/>
</dbReference>
<feature type="binding site" evidence="8">
    <location>
        <position position="162"/>
    </location>
    <ligand>
        <name>ATP</name>
        <dbReference type="ChEBI" id="CHEBI:30616"/>
    </ligand>
</feature>
<proteinExistence type="inferred from homology"/>
<dbReference type="Gene3D" id="3.30.200.20">
    <property type="entry name" value="Phosphorylase Kinase, domain 1"/>
    <property type="match status" value="1"/>
</dbReference>
<feature type="domain" description="AGC-kinase C-terminal" evidence="11">
    <location>
        <begin position="391"/>
        <end position="462"/>
    </location>
</feature>
<dbReference type="PROSITE" id="PS50011">
    <property type="entry name" value="PROTEIN_KINASE_DOM"/>
    <property type="match status" value="1"/>
</dbReference>
<evidence type="ECO:0000256" key="7">
    <source>
        <dbReference type="ARBA" id="ARBA00022840"/>
    </source>
</evidence>
<organism evidence="12 13">
    <name type="scientific">Acrobeloides nanus</name>
    <dbReference type="NCBI Taxonomy" id="290746"/>
    <lineage>
        <taxon>Eukaryota</taxon>
        <taxon>Metazoa</taxon>
        <taxon>Ecdysozoa</taxon>
        <taxon>Nematoda</taxon>
        <taxon>Chromadorea</taxon>
        <taxon>Rhabditida</taxon>
        <taxon>Tylenchina</taxon>
        <taxon>Cephalobomorpha</taxon>
        <taxon>Cephaloboidea</taxon>
        <taxon>Cephalobidae</taxon>
        <taxon>Acrobeloides</taxon>
    </lineage>
</organism>
<dbReference type="PROSITE" id="PS00107">
    <property type="entry name" value="PROTEIN_KINASE_ATP"/>
    <property type="match status" value="1"/>
</dbReference>
<feature type="domain" description="Protein kinase" evidence="10">
    <location>
        <begin position="133"/>
        <end position="390"/>
    </location>
</feature>
<protein>
    <submittedName>
        <fullName evidence="13">Uncharacterized protein</fullName>
    </submittedName>
</protein>
<dbReference type="AlphaFoldDB" id="A0A914D418"/>
<dbReference type="Pfam" id="PF00069">
    <property type="entry name" value="Pkinase"/>
    <property type="match status" value="1"/>
</dbReference>
<keyword evidence="12" id="KW-1185">Reference proteome</keyword>
<keyword evidence="4" id="KW-0808">Transferase</keyword>
<dbReference type="InterPro" id="IPR008271">
    <property type="entry name" value="Ser/Thr_kinase_AS"/>
</dbReference>
<dbReference type="InterPro" id="IPR036871">
    <property type="entry name" value="PX_dom_sf"/>
</dbReference>
<dbReference type="InterPro" id="IPR017441">
    <property type="entry name" value="Protein_kinase_ATP_BS"/>
</dbReference>
<keyword evidence="3" id="KW-0597">Phosphoprotein</keyword>
<dbReference type="Gene3D" id="3.30.1520.10">
    <property type="entry name" value="Phox-like domain"/>
    <property type="match status" value="1"/>
</dbReference>
<keyword evidence="7 8" id="KW-0067">ATP-binding</keyword>
<dbReference type="SUPFAM" id="SSF56112">
    <property type="entry name" value="Protein kinase-like (PK-like)"/>
    <property type="match status" value="1"/>
</dbReference>